<dbReference type="EMBL" id="JADIMC010000054">
    <property type="protein sequence ID" value="MBO8476276.1"/>
    <property type="molecule type" value="Genomic_DNA"/>
</dbReference>
<comment type="caution">
    <text evidence="15">The sequence shown here is derived from an EMBL/GenBank/DDBJ whole genome shotgun (WGS) entry which is preliminary data.</text>
</comment>
<evidence type="ECO:0000256" key="14">
    <source>
        <dbReference type="ARBA" id="ARBA00042865"/>
    </source>
</evidence>
<dbReference type="PANTHER" id="PTHR46025">
    <property type="entry name" value="XYLOSYLTRANSFERASE OXT"/>
    <property type="match status" value="1"/>
</dbReference>
<sequence>MRHAYLIIAHNEPEILQMLISALDDARNDIYVHIDKKADFSGRSLYTFKSKLVVLPVRLDVRWGDYSMVEAEYLLFESAFCNGCYGYYHLLSGVDLPIKSQDFIHEFCDLHCGKEFIGFAQNASQRELDWRSQHYFVYSKDFQTGNVIKKIIRALFARLQSAVHYRRSSLVIKKGAQWCSVTGEFVEYLIKNKGLVRKMFNHTYCPDEMFIQTLCWNSEFKDRLYNTVDEFEGCKRYIKWIDGVLSPLSINDVEKMRLSGRWFARKFSIADTLMVKTVLRSIG</sequence>
<evidence type="ECO:0000256" key="6">
    <source>
        <dbReference type="ARBA" id="ARBA00022723"/>
    </source>
</evidence>
<evidence type="ECO:0000313" key="16">
    <source>
        <dbReference type="Proteomes" id="UP000823598"/>
    </source>
</evidence>
<keyword evidence="9" id="KW-1133">Transmembrane helix</keyword>
<dbReference type="GO" id="GO:0015012">
    <property type="term" value="P:heparan sulfate proteoglycan biosynthetic process"/>
    <property type="evidence" value="ECO:0007669"/>
    <property type="project" value="TreeGrafter"/>
</dbReference>
<dbReference type="AlphaFoldDB" id="A0A9D9IQZ7"/>
<dbReference type="Proteomes" id="UP000823598">
    <property type="component" value="Unassembled WGS sequence"/>
</dbReference>
<organism evidence="15 16">
    <name type="scientific">Candidatus Limisoma faecipullorum</name>
    <dbReference type="NCBI Taxonomy" id="2840854"/>
    <lineage>
        <taxon>Bacteria</taxon>
        <taxon>Pseudomonadati</taxon>
        <taxon>Bacteroidota</taxon>
        <taxon>Bacteroidia</taxon>
        <taxon>Bacteroidales</taxon>
        <taxon>Candidatus Limisoma</taxon>
    </lineage>
</organism>
<keyword evidence="5" id="KW-0812">Transmembrane</keyword>
<reference evidence="15" key="1">
    <citation type="submission" date="2020-10" db="EMBL/GenBank/DDBJ databases">
        <authorList>
            <person name="Gilroy R."/>
        </authorList>
    </citation>
    <scope>NUCLEOTIDE SEQUENCE</scope>
    <source>
        <strain evidence="15">6919</strain>
    </source>
</reference>
<keyword evidence="8" id="KW-0735">Signal-anchor</keyword>
<evidence type="ECO:0000256" key="13">
    <source>
        <dbReference type="ARBA" id="ARBA00023180"/>
    </source>
</evidence>
<gene>
    <name evidence="15" type="ORF">IAB88_04720</name>
</gene>
<proteinExistence type="predicted"/>
<evidence type="ECO:0000256" key="5">
    <source>
        <dbReference type="ARBA" id="ARBA00022692"/>
    </source>
</evidence>
<dbReference type="GO" id="GO:0050650">
    <property type="term" value="P:chondroitin sulfate proteoglycan biosynthetic process"/>
    <property type="evidence" value="ECO:0007669"/>
    <property type="project" value="TreeGrafter"/>
</dbReference>
<evidence type="ECO:0000256" key="4">
    <source>
        <dbReference type="ARBA" id="ARBA00022679"/>
    </source>
</evidence>
<evidence type="ECO:0000256" key="1">
    <source>
        <dbReference type="ARBA" id="ARBA00004323"/>
    </source>
</evidence>
<dbReference type="Pfam" id="PF02485">
    <property type="entry name" value="Branch"/>
    <property type="match status" value="1"/>
</dbReference>
<keyword evidence="11" id="KW-0472">Membrane</keyword>
<keyword evidence="3" id="KW-0328">Glycosyltransferase</keyword>
<keyword evidence="6" id="KW-0479">Metal-binding</keyword>
<evidence type="ECO:0000256" key="2">
    <source>
        <dbReference type="ARBA" id="ARBA00004648"/>
    </source>
</evidence>
<comment type="subcellular location">
    <subcellularLocation>
        <location evidence="2">Endoplasmic reticulum membrane</location>
        <topology evidence="2">Single-pass type II membrane protein</topology>
    </subcellularLocation>
    <subcellularLocation>
        <location evidence="1">Golgi apparatus membrane</location>
        <topology evidence="1">Single-pass type II membrane protein</topology>
    </subcellularLocation>
</comment>
<reference evidence="15" key="2">
    <citation type="journal article" date="2021" name="PeerJ">
        <title>Extensive microbial diversity within the chicken gut microbiome revealed by metagenomics and culture.</title>
        <authorList>
            <person name="Gilroy R."/>
            <person name="Ravi A."/>
            <person name="Getino M."/>
            <person name="Pursley I."/>
            <person name="Horton D.L."/>
            <person name="Alikhan N.F."/>
            <person name="Baker D."/>
            <person name="Gharbi K."/>
            <person name="Hall N."/>
            <person name="Watson M."/>
            <person name="Adriaenssens E.M."/>
            <person name="Foster-Nyarko E."/>
            <person name="Jarju S."/>
            <person name="Secka A."/>
            <person name="Antonio M."/>
            <person name="Oren A."/>
            <person name="Chaudhuri R.R."/>
            <person name="La Ragione R."/>
            <person name="Hildebrand F."/>
            <person name="Pallen M.J."/>
        </authorList>
    </citation>
    <scope>NUCLEOTIDE SEQUENCE</scope>
    <source>
        <strain evidence="15">6919</strain>
    </source>
</reference>
<evidence type="ECO:0000256" key="11">
    <source>
        <dbReference type="ARBA" id="ARBA00023136"/>
    </source>
</evidence>
<keyword evidence="12" id="KW-1015">Disulfide bond</keyword>
<keyword evidence="4 15" id="KW-0808">Transferase</keyword>
<evidence type="ECO:0000256" key="8">
    <source>
        <dbReference type="ARBA" id="ARBA00022968"/>
    </source>
</evidence>
<keyword evidence="13" id="KW-0325">Glycoprotein</keyword>
<dbReference type="GO" id="GO:0030158">
    <property type="term" value="F:protein xylosyltransferase activity"/>
    <property type="evidence" value="ECO:0007669"/>
    <property type="project" value="InterPro"/>
</dbReference>
<dbReference type="GO" id="GO:0016020">
    <property type="term" value="C:membrane"/>
    <property type="evidence" value="ECO:0007669"/>
    <property type="project" value="InterPro"/>
</dbReference>
<dbReference type="PANTHER" id="PTHR46025:SF3">
    <property type="entry name" value="XYLOSYLTRANSFERASE OXT"/>
    <property type="match status" value="1"/>
</dbReference>
<name>A0A9D9IQZ7_9BACT</name>
<dbReference type="GO" id="GO:0046872">
    <property type="term" value="F:metal ion binding"/>
    <property type="evidence" value="ECO:0007669"/>
    <property type="project" value="UniProtKB-KW"/>
</dbReference>
<evidence type="ECO:0000256" key="12">
    <source>
        <dbReference type="ARBA" id="ARBA00023157"/>
    </source>
</evidence>
<evidence type="ECO:0000256" key="10">
    <source>
        <dbReference type="ARBA" id="ARBA00023034"/>
    </source>
</evidence>
<keyword evidence="10" id="KW-0333">Golgi apparatus</keyword>
<evidence type="ECO:0000256" key="7">
    <source>
        <dbReference type="ARBA" id="ARBA00022824"/>
    </source>
</evidence>
<keyword evidence="7" id="KW-0256">Endoplasmic reticulum</keyword>
<accession>A0A9D9IQZ7</accession>
<dbReference type="InterPro" id="IPR003406">
    <property type="entry name" value="Glyco_trans_14"/>
</dbReference>
<protein>
    <recommendedName>
        <fullName evidence="14">Peptide O-xylosyltransferase</fullName>
    </recommendedName>
</protein>
<evidence type="ECO:0000313" key="15">
    <source>
        <dbReference type="EMBL" id="MBO8476276.1"/>
    </source>
</evidence>
<evidence type="ECO:0000256" key="3">
    <source>
        <dbReference type="ARBA" id="ARBA00022676"/>
    </source>
</evidence>
<dbReference type="InterPro" id="IPR043538">
    <property type="entry name" value="XYLT"/>
</dbReference>
<evidence type="ECO:0000256" key="9">
    <source>
        <dbReference type="ARBA" id="ARBA00022989"/>
    </source>
</evidence>